<evidence type="ECO:0000256" key="1">
    <source>
        <dbReference type="SAM" id="MobiDB-lite"/>
    </source>
</evidence>
<organism evidence="2 3">
    <name type="scientific">Tersicoccus solisilvae</name>
    <dbReference type="NCBI Taxonomy" id="1882339"/>
    <lineage>
        <taxon>Bacteria</taxon>
        <taxon>Bacillati</taxon>
        <taxon>Actinomycetota</taxon>
        <taxon>Actinomycetes</taxon>
        <taxon>Micrococcales</taxon>
        <taxon>Micrococcaceae</taxon>
        <taxon>Tersicoccus</taxon>
    </lineage>
</organism>
<evidence type="ECO:0000313" key="3">
    <source>
        <dbReference type="Proteomes" id="UP000597761"/>
    </source>
</evidence>
<dbReference type="Proteomes" id="UP000597761">
    <property type="component" value="Unassembled WGS sequence"/>
</dbReference>
<name>A0ABQ1P0N7_9MICC</name>
<feature type="region of interest" description="Disordered" evidence="1">
    <location>
        <begin position="36"/>
        <end position="59"/>
    </location>
</feature>
<accession>A0ABQ1P0N7</accession>
<sequence>MTSSSDAVASSFSQASTSRSDGGRVLVDTGLTELHPLVADMDPHLTPLATQEGAISTRS</sequence>
<proteinExistence type="predicted"/>
<feature type="compositionally biased region" description="Low complexity" evidence="1">
    <location>
        <begin position="1"/>
        <end position="20"/>
    </location>
</feature>
<evidence type="ECO:0000313" key="2">
    <source>
        <dbReference type="EMBL" id="GGC84528.1"/>
    </source>
</evidence>
<feature type="region of interest" description="Disordered" evidence="1">
    <location>
        <begin position="1"/>
        <end position="24"/>
    </location>
</feature>
<gene>
    <name evidence="2" type="ORF">GCM10011512_09220</name>
</gene>
<dbReference type="EMBL" id="BMJI01000003">
    <property type="protein sequence ID" value="GGC84528.1"/>
    <property type="molecule type" value="Genomic_DNA"/>
</dbReference>
<reference evidence="3" key="1">
    <citation type="journal article" date="2019" name="Int. J. Syst. Evol. Microbiol.">
        <title>The Global Catalogue of Microorganisms (GCM) 10K type strain sequencing project: providing services to taxonomists for standard genome sequencing and annotation.</title>
        <authorList>
            <consortium name="The Broad Institute Genomics Platform"/>
            <consortium name="The Broad Institute Genome Sequencing Center for Infectious Disease"/>
            <person name="Wu L."/>
            <person name="Ma J."/>
        </authorList>
    </citation>
    <scope>NUCLEOTIDE SEQUENCE [LARGE SCALE GENOMIC DNA]</scope>
    <source>
        <strain evidence="3">CGMCC 1.15480</strain>
    </source>
</reference>
<evidence type="ECO:0008006" key="4">
    <source>
        <dbReference type="Google" id="ProtNLM"/>
    </source>
</evidence>
<keyword evidence="3" id="KW-1185">Reference proteome</keyword>
<dbReference type="RefSeq" id="WP_229659772.1">
    <property type="nucleotide sequence ID" value="NZ_BMJI01000003.1"/>
</dbReference>
<comment type="caution">
    <text evidence="2">The sequence shown here is derived from an EMBL/GenBank/DDBJ whole genome shotgun (WGS) entry which is preliminary data.</text>
</comment>
<protein>
    <recommendedName>
        <fullName evidence="4">FXSXX-COOH protein</fullName>
    </recommendedName>
</protein>